<accession>A0AA41BAI6</accession>
<gene>
    <name evidence="1" type="ORF">FNW02_37365</name>
</gene>
<sequence length="69" mass="7753">MPRKFNSCSEITAINLLDSLRVRGGSAPLHSISFPQTSIQYLLDKQLVRVKNTGCGFLVEIIKQIIKHQ</sequence>
<name>A0AA41BAI6_9NOST</name>
<dbReference type="RefSeq" id="WP_191762538.1">
    <property type="nucleotide sequence ID" value="NZ_VJXY01000133.1"/>
</dbReference>
<comment type="caution">
    <text evidence="1">The sequence shown here is derived from an EMBL/GenBank/DDBJ whole genome shotgun (WGS) entry which is preliminary data.</text>
</comment>
<keyword evidence="2" id="KW-1185">Reference proteome</keyword>
<proteinExistence type="predicted"/>
<organism evidence="1 2">
    <name type="scientific">Komarekiella delphini-convector SJRDD-AB1</name>
    <dbReference type="NCBI Taxonomy" id="2593771"/>
    <lineage>
        <taxon>Bacteria</taxon>
        <taxon>Bacillati</taxon>
        <taxon>Cyanobacteriota</taxon>
        <taxon>Cyanophyceae</taxon>
        <taxon>Nostocales</taxon>
        <taxon>Nostocaceae</taxon>
        <taxon>Komarekiella</taxon>
        <taxon>Komarekiella delphini-convector</taxon>
    </lineage>
</organism>
<evidence type="ECO:0000313" key="2">
    <source>
        <dbReference type="Proteomes" id="UP001165986"/>
    </source>
</evidence>
<dbReference type="AlphaFoldDB" id="A0AA41BAI6"/>
<reference evidence="1" key="1">
    <citation type="submission" date="2019-07" db="EMBL/GenBank/DDBJ databases">
        <title>Toxilogical consequences of a new and cryptic species of cyanobacteria (Komarekiella delphini-convector) recovered from the epidermis of a bottlenose dolphin and 1500 ft. in the air.</title>
        <authorList>
            <person name="Brown A.O."/>
            <person name="Dvorak P."/>
            <person name="Villanueva C.D."/>
            <person name="Foss A.J."/>
            <person name="Garvey A.D."/>
            <person name="Gibson Q.A."/>
            <person name="Johansen J.R."/>
            <person name="Casamatta D.A."/>
        </authorList>
    </citation>
    <scope>NUCLEOTIDE SEQUENCE</scope>
    <source>
        <strain evidence="1">SJRDD-AB1</strain>
    </source>
</reference>
<protein>
    <submittedName>
        <fullName evidence="1">Uncharacterized protein</fullName>
    </submittedName>
</protein>
<dbReference type="EMBL" id="VJXY01000133">
    <property type="protein sequence ID" value="MBD6621218.1"/>
    <property type="molecule type" value="Genomic_DNA"/>
</dbReference>
<evidence type="ECO:0000313" key="1">
    <source>
        <dbReference type="EMBL" id="MBD6621218.1"/>
    </source>
</evidence>
<dbReference type="Proteomes" id="UP001165986">
    <property type="component" value="Unassembled WGS sequence"/>
</dbReference>